<feature type="domain" description="Amine oxidase" evidence="7">
    <location>
        <begin position="50"/>
        <end position="481"/>
    </location>
</feature>
<keyword evidence="3 6" id="KW-0560">Oxidoreductase</keyword>
<evidence type="ECO:0000256" key="6">
    <source>
        <dbReference type="RuleBase" id="RU362067"/>
    </source>
</evidence>
<evidence type="ECO:0000256" key="1">
    <source>
        <dbReference type="ARBA" id="ARBA00001974"/>
    </source>
</evidence>
<dbReference type="SUPFAM" id="SSF51905">
    <property type="entry name" value="FAD/NAD(P)-binding domain"/>
    <property type="match status" value="1"/>
</dbReference>
<dbReference type="AlphaFoldDB" id="A0A2S6C8I9"/>
<dbReference type="Gene3D" id="3.50.50.60">
    <property type="entry name" value="FAD/NAD(P)-binding domain"/>
    <property type="match status" value="2"/>
</dbReference>
<dbReference type="InterPro" id="IPR002937">
    <property type="entry name" value="Amino_oxidase"/>
</dbReference>
<dbReference type="EC" id="1.4.3.-" evidence="6"/>
<evidence type="ECO:0000256" key="3">
    <source>
        <dbReference type="ARBA" id="ARBA00023002"/>
    </source>
</evidence>
<evidence type="ECO:0000313" key="8">
    <source>
        <dbReference type="EMBL" id="PPJ56054.1"/>
    </source>
</evidence>
<sequence>MFKMNTSTEGFQYTPEAGLKPGLPTLGAIQPQKSITRQSHDVIIIGAGYAGLTAARDLTTSGLKVLLIEARDRIGGRTWSSNLGDYPFELGGTWVHWNQPHVYGEISRYNLQEDLENSHDLSKGVNSFMLHTGGQTTTYSRAQEAELSNSALRKLVDVDGAFGRKTIPMPGAANIDIQLGKYDNMSIADRLQQVSLSEAELAVIEGFLAITCGAKLEDASFGELLRWWALNNYDMQLFMEQCLTYKLRSGQSSFARKFFDEAQGTGNLDYIFSAPIASVHDSDASVLVRTSTSEYQAKQVICTIPLNVLRDVQFSPPLDAVKLHASKQGHVNQVSKVHVEAANPELRSLSSTIARPFDKLTYTFGDGTTPTGNTHLVAFGSSYDGVHLQGEEDINDTVRALKRFAPEMDVKRVVFHNWSRDPYAKGAWEWLRPGMIADRAILDGLRKRQGKIHFANADWSFLWRGFIDGAIEDGARVALDVRKEVLGW</sequence>
<accession>A0A2S6C8I9</accession>
<comment type="cofactor">
    <cofactor evidence="1 6">
        <name>FAD</name>
        <dbReference type="ChEBI" id="CHEBI:57692"/>
    </cofactor>
</comment>
<dbReference type="EMBL" id="PNEN01000527">
    <property type="protein sequence ID" value="PPJ56054.1"/>
    <property type="molecule type" value="Genomic_DNA"/>
</dbReference>
<dbReference type="Proteomes" id="UP000237631">
    <property type="component" value="Unassembled WGS sequence"/>
</dbReference>
<dbReference type="Pfam" id="PF01593">
    <property type="entry name" value="Amino_oxidase"/>
    <property type="match status" value="1"/>
</dbReference>
<feature type="binding site" evidence="5">
    <location>
        <begin position="69"/>
        <end position="70"/>
    </location>
    <ligand>
        <name>FAD</name>
        <dbReference type="ChEBI" id="CHEBI:57692"/>
    </ligand>
</feature>
<dbReference type="GO" id="GO:0097621">
    <property type="term" value="F:monoamine oxidase activity"/>
    <property type="evidence" value="ECO:0007669"/>
    <property type="project" value="UniProtKB-EC"/>
</dbReference>
<evidence type="ECO:0000259" key="7">
    <source>
        <dbReference type="Pfam" id="PF01593"/>
    </source>
</evidence>
<keyword evidence="6" id="KW-0285">Flavoprotein</keyword>
<reference evidence="9" key="1">
    <citation type="journal article" date="2017" name="bioRxiv">
        <title>Conservation of a gene cluster reveals novel cercosporin biosynthetic mechanisms and extends production to the genus Colletotrichum.</title>
        <authorList>
            <person name="de Jonge R."/>
            <person name="Ebert M.K."/>
            <person name="Huitt-Roehl C.R."/>
            <person name="Pal P."/>
            <person name="Suttle J.C."/>
            <person name="Spanner R.E."/>
            <person name="Neubauer J.D."/>
            <person name="Jurick W.M.II."/>
            <person name="Stott K.A."/>
            <person name="Secor G.A."/>
            <person name="Thomma B.P.H.J."/>
            <person name="Van de Peer Y."/>
            <person name="Townsend C.A."/>
            <person name="Bolton M.D."/>
        </authorList>
    </citation>
    <scope>NUCLEOTIDE SEQUENCE [LARGE SCALE GENOMIC DNA]</scope>
    <source>
        <strain evidence="9">CBS538.71</strain>
    </source>
</reference>
<gene>
    <name evidence="8" type="ORF">CBER1_03401</name>
</gene>
<dbReference type="PRINTS" id="PR00757">
    <property type="entry name" value="AMINEOXDASEF"/>
</dbReference>
<proteinExistence type="inferred from homology"/>
<dbReference type="OrthoDB" id="7777654at2759"/>
<feature type="binding site" evidence="5">
    <location>
        <position position="379"/>
    </location>
    <ligand>
        <name>substrate</name>
    </ligand>
</feature>
<name>A0A2S6C8I9_9PEZI</name>
<evidence type="ECO:0000256" key="5">
    <source>
        <dbReference type="PIRSR" id="PIRSR601613-1"/>
    </source>
</evidence>
<evidence type="ECO:0000256" key="4">
    <source>
        <dbReference type="ARBA" id="ARBA00048448"/>
    </source>
</evidence>
<organism evidence="8 9">
    <name type="scientific">Cercospora berteroae</name>
    <dbReference type="NCBI Taxonomy" id="357750"/>
    <lineage>
        <taxon>Eukaryota</taxon>
        <taxon>Fungi</taxon>
        <taxon>Dikarya</taxon>
        <taxon>Ascomycota</taxon>
        <taxon>Pezizomycotina</taxon>
        <taxon>Dothideomycetes</taxon>
        <taxon>Dothideomycetidae</taxon>
        <taxon>Mycosphaerellales</taxon>
        <taxon>Mycosphaerellaceae</taxon>
        <taxon>Cercospora</taxon>
    </lineage>
</organism>
<comment type="catalytic activity">
    <reaction evidence="4">
        <text>a secondary aliphatic amine + O2 + H2O = a primary amine + an aldehyde + H2O2</text>
        <dbReference type="Rhea" id="RHEA:26414"/>
        <dbReference type="ChEBI" id="CHEBI:15377"/>
        <dbReference type="ChEBI" id="CHEBI:15379"/>
        <dbReference type="ChEBI" id="CHEBI:16240"/>
        <dbReference type="ChEBI" id="CHEBI:17478"/>
        <dbReference type="ChEBI" id="CHEBI:58855"/>
        <dbReference type="ChEBI" id="CHEBI:65296"/>
        <dbReference type="EC" id="1.4.3.4"/>
    </reaction>
</comment>
<evidence type="ECO:0000313" key="9">
    <source>
        <dbReference type="Proteomes" id="UP000237631"/>
    </source>
</evidence>
<dbReference type="InterPro" id="IPR050703">
    <property type="entry name" value="Flavin_MAO"/>
</dbReference>
<dbReference type="STRING" id="357750.A0A2S6C8I9"/>
<dbReference type="PANTHER" id="PTHR43563">
    <property type="entry name" value="AMINE OXIDASE"/>
    <property type="match status" value="1"/>
</dbReference>
<protein>
    <recommendedName>
        <fullName evidence="6">Amine oxidase</fullName>
        <ecNumber evidence="6">1.4.3.-</ecNumber>
    </recommendedName>
</protein>
<dbReference type="PANTHER" id="PTHR43563:SF1">
    <property type="entry name" value="AMINE OXIDASE [FLAVIN-CONTAINING] B"/>
    <property type="match status" value="1"/>
</dbReference>
<comment type="similarity">
    <text evidence="2 6">Belongs to the flavin monoamine oxidase family.</text>
</comment>
<dbReference type="Gene3D" id="3.90.660.10">
    <property type="match status" value="2"/>
</dbReference>
<keyword evidence="6" id="KW-0274">FAD</keyword>
<keyword evidence="9" id="KW-1185">Reference proteome</keyword>
<dbReference type="InterPro" id="IPR001613">
    <property type="entry name" value="Flavin_amine_oxidase"/>
</dbReference>
<comment type="caution">
    <text evidence="8">The sequence shown here is derived from an EMBL/GenBank/DDBJ whole genome shotgun (WGS) entry which is preliminary data.</text>
</comment>
<dbReference type="InterPro" id="IPR036188">
    <property type="entry name" value="FAD/NAD-bd_sf"/>
</dbReference>
<evidence type="ECO:0000256" key="2">
    <source>
        <dbReference type="ARBA" id="ARBA00005995"/>
    </source>
</evidence>